<dbReference type="Pfam" id="PF01494">
    <property type="entry name" value="FAD_binding_3"/>
    <property type="match status" value="1"/>
</dbReference>
<dbReference type="PANTHER" id="PTHR13789:SF147">
    <property type="entry name" value="PUTATIVE (AFU_ORTHOLOGUE AFUA_2G01950)-RELATED"/>
    <property type="match status" value="1"/>
</dbReference>
<proteinExistence type="inferred from homology"/>
<comment type="caution">
    <text evidence="7">The sequence shown here is derived from an EMBL/GenBank/DDBJ whole genome shotgun (WGS) entry which is preliminary data.</text>
</comment>
<dbReference type="InterPro" id="IPR050493">
    <property type="entry name" value="FAD-dep_Monooxygenase_BioMet"/>
</dbReference>
<keyword evidence="5" id="KW-0503">Monooxygenase</keyword>
<evidence type="ECO:0000313" key="8">
    <source>
        <dbReference type="Proteomes" id="UP001271007"/>
    </source>
</evidence>
<evidence type="ECO:0000256" key="3">
    <source>
        <dbReference type="ARBA" id="ARBA00022827"/>
    </source>
</evidence>
<evidence type="ECO:0000313" key="7">
    <source>
        <dbReference type="EMBL" id="KAK3048127.1"/>
    </source>
</evidence>
<dbReference type="PANTHER" id="PTHR13789">
    <property type="entry name" value="MONOOXYGENASE"/>
    <property type="match status" value="1"/>
</dbReference>
<keyword evidence="8" id="KW-1185">Reference proteome</keyword>
<dbReference type="Gene3D" id="3.50.50.60">
    <property type="entry name" value="FAD/NAD(P)-binding domain"/>
    <property type="match status" value="1"/>
</dbReference>
<sequence length="446" mass="48794">MAPKEVLDLHICIIGAGMGGLATALSLAKQGFNHIDIYESASNLGFVGAGIQLAPNMARILDRLGVWQEIEKEAVDLKDTSIRQGSTDEELANVDLRYVRETYGYPHMVGHRSSLANALLDGCKREKAVNIFMSTAIASVESWGAHPSFTATPRKGGEPYPVTCDVLLAADGVKSVIRDQMLKKNNVDAKIIDSGQAAYRIMLTREQMSNDPELLELLDRERATRWIGEKRHIIAYPVASKTIYNLSTAQPDLNFADAPSSTYTTNGSKPQMLSVFSDFCPMVQRMLNLVPDGELCEWKLRVHEPLPSWTLHQTALIGDAAHPTLPHMAQGAAQAIEDGGVLGVVLSRLPDASPEAVGKGLRVYEKLRRDRAYALVEMAAATGRAMHLGEGADKEERDRQFAALRGGEKGGKVPDRWADAEVQRVVYGVDVMEEAGEGFGELWEKV</sequence>
<evidence type="ECO:0000256" key="2">
    <source>
        <dbReference type="ARBA" id="ARBA00022630"/>
    </source>
</evidence>
<dbReference type="PRINTS" id="PR00420">
    <property type="entry name" value="RNGMNOXGNASE"/>
</dbReference>
<dbReference type="InterPro" id="IPR036188">
    <property type="entry name" value="FAD/NAD-bd_sf"/>
</dbReference>
<dbReference type="SUPFAM" id="SSF54373">
    <property type="entry name" value="FAD-linked reductases, C-terminal domain"/>
    <property type="match status" value="1"/>
</dbReference>
<evidence type="ECO:0000256" key="1">
    <source>
        <dbReference type="ARBA" id="ARBA00007992"/>
    </source>
</evidence>
<reference evidence="7" key="1">
    <citation type="submission" date="2023-04" db="EMBL/GenBank/DDBJ databases">
        <title>Black Yeasts Isolated from many extreme environments.</title>
        <authorList>
            <person name="Coleine C."/>
            <person name="Stajich J.E."/>
            <person name="Selbmann L."/>
        </authorList>
    </citation>
    <scope>NUCLEOTIDE SEQUENCE</scope>
    <source>
        <strain evidence="7">CCFEE 5312</strain>
    </source>
</reference>
<protein>
    <recommendedName>
        <fullName evidence="6">FAD-binding domain-containing protein</fullName>
    </recommendedName>
</protein>
<evidence type="ECO:0000256" key="4">
    <source>
        <dbReference type="ARBA" id="ARBA00023002"/>
    </source>
</evidence>
<dbReference type="FunFam" id="3.50.50.60:FF:000115">
    <property type="entry name" value="Salicylate hydroxylase, putative"/>
    <property type="match status" value="1"/>
</dbReference>
<feature type="domain" description="FAD-binding" evidence="6">
    <location>
        <begin position="10"/>
        <end position="188"/>
    </location>
</feature>
<keyword evidence="4" id="KW-0560">Oxidoreductase</keyword>
<accession>A0AAJ0DDN2</accession>
<name>A0AAJ0DDN2_9PEZI</name>
<dbReference type="EMBL" id="JAWDJX010000052">
    <property type="protein sequence ID" value="KAK3048127.1"/>
    <property type="molecule type" value="Genomic_DNA"/>
</dbReference>
<comment type="similarity">
    <text evidence="1">Belongs to the paxM FAD-dependent monooxygenase family.</text>
</comment>
<dbReference type="InterPro" id="IPR002938">
    <property type="entry name" value="FAD-bd"/>
</dbReference>
<dbReference type="Proteomes" id="UP001271007">
    <property type="component" value="Unassembled WGS sequence"/>
</dbReference>
<keyword evidence="2" id="KW-0285">Flavoprotein</keyword>
<evidence type="ECO:0000256" key="5">
    <source>
        <dbReference type="ARBA" id="ARBA00023033"/>
    </source>
</evidence>
<evidence type="ECO:0000259" key="6">
    <source>
        <dbReference type="Pfam" id="PF01494"/>
    </source>
</evidence>
<dbReference type="GO" id="GO:0004497">
    <property type="term" value="F:monooxygenase activity"/>
    <property type="evidence" value="ECO:0007669"/>
    <property type="project" value="UniProtKB-KW"/>
</dbReference>
<dbReference type="SUPFAM" id="SSF51905">
    <property type="entry name" value="FAD/NAD(P)-binding domain"/>
    <property type="match status" value="1"/>
</dbReference>
<dbReference type="GO" id="GO:0071949">
    <property type="term" value="F:FAD binding"/>
    <property type="evidence" value="ECO:0007669"/>
    <property type="project" value="InterPro"/>
</dbReference>
<dbReference type="AlphaFoldDB" id="A0AAJ0DDN2"/>
<keyword evidence="3" id="KW-0274">FAD</keyword>
<gene>
    <name evidence="7" type="ORF">LTR09_010466</name>
</gene>
<organism evidence="7 8">
    <name type="scientific">Extremus antarcticus</name>
    <dbReference type="NCBI Taxonomy" id="702011"/>
    <lineage>
        <taxon>Eukaryota</taxon>
        <taxon>Fungi</taxon>
        <taxon>Dikarya</taxon>
        <taxon>Ascomycota</taxon>
        <taxon>Pezizomycotina</taxon>
        <taxon>Dothideomycetes</taxon>
        <taxon>Dothideomycetidae</taxon>
        <taxon>Mycosphaerellales</taxon>
        <taxon>Extremaceae</taxon>
        <taxon>Extremus</taxon>
    </lineage>
</organism>